<protein>
    <submittedName>
        <fullName evidence="2">Ubiquitin carboxyl-terminal hydrolase 34</fullName>
    </submittedName>
</protein>
<evidence type="ECO:0000313" key="2">
    <source>
        <dbReference type="EMBL" id="RNA20513.1"/>
    </source>
</evidence>
<feature type="compositionally biased region" description="Low complexity" evidence="1">
    <location>
        <begin position="707"/>
        <end position="716"/>
    </location>
</feature>
<evidence type="ECO:0000313" key="3">
    <source>
        <dbReference type="Proteomes" id="UP000276133"/>
    </source>
</evidence>
<dbReference type="OrthoDB" id="289038at2759"/>
<reference evidence="2 3" key="1">
    <citation type="journal article" date="2018" name="Sci. Rep.">
        <title>Genomic signatures of local adaptation to the degree of environmental predictability in rotifers.</title>
        <authorList>
            <person name="Franch-Gras L."/>
            <person name="Hahn C."/>
            <person name="Garcia-Roger E.M."/>
            <person name="Carmona M.J."/>
            <person name="Serra M."/>
            <person name="Gomez A."/>
        </authorList>
    </citation>
    <scope>NUCLEOTIDE SEQUENCE [LARGE SCALE GENOMIC DNA]</scope>
    <source>
        <strain evidence="2">HYR1</strain>
    </source>
</reference>
<keyword evidence="3" id="KW-1185">Reference proteome</keyword>
<dbReference type="Proteomes" id="UP000276133">
    <property type="component" value="Unassembled WGS sequence"/>
</dbReference>
<dbReference type="AlphaFoldDB" id="A0A3M7RA89"/>
<feature type="compositionally biased region" description="Basic and acidic residues" evidence="1">
    <location>
        <begin position="729"/>
        <end position="742"/>
    </location>
</feature>
<name>A0A3M7RA89_BRAPC</name>
<proteinExistence type="predicted"/>
<comment type="caution">
    <text evidence="2">The sequence shown here is derived from an EMBL/GenBank/DDBJ whole genome shotgun (WGS) entry which is preliminary data.</text>
</comment>
<dbReference type="EMBL" id="REGN01003832">
    <property type="protein sequence ID" value="RNA20513.1"/>
    <property type="molecule type" value="Genomic_DNA"/>
</dbReference>
<evidence type="ECO:0000256" key="1">
    <source>
        <dbReference type="SAM" id="MobiDB-lite"/>
    </source>
</evidence>
<feature type="compositionally biased region" description="Acidic residues" evidence="1">
    <location>
        <begin position="695"/>
        <end position="706"/>
    </location>
</feature>
<accession>A0A3M7RA89</accession>
<dbReference type="GO" id="GO:0016787">
    <property type="term" value="F:hydrolase activity"/>
    <property type="evidence" value="ECO:0007669"/>
    <property type="project" value="UniProtKB-KW"/>
</dbReference>
<keyword evidence="2" id="KW-0378">Hydrolase</keyword>
<sequence length="742" mass="83974">MLAPYHAEPGQLTDSFTRTVNTVLLHLLSLMSVPLGPSEPQSLHAANLIQYFTLLIYLLVGNEQKRLVVHHDALQLFWDNIFFKHMANSHVTTNLNKQVMIHFVYHCLNGCVQVLDYVTRCADGKFEMGMARELPLCTVIVDHEDAELVSYNKQCLQPFYGAIRLLCDHSPVYLRHMCEHSNLQWAFKHVLPYSMHYGTACVELVKLLELVCRQSGQIKESVCGQFLMSAAVEAKQSFQSIVWVVKAVMRTNDDVTLAKTEGVQQIVANWKEKFELIKRLVVLASFWVAGSTRATALELMRAVLEVSPVEMAANTVAILKQSYAGLSYYQSCQSYQKGSILSAKSTVNSLQKCFMGNQSINQAVCLMGPYFPVPANCVLGAKKLKTAFNLYLPLTLVNHCHYDGSVYMLSKIVGHLTEYEKNLRDSFLPLFNFYHFLFKRLFDQLTSLNEQSSKNLADLVLIVSTQSMYFNMHFIGYLSDRADCLAEHITQSIHLNHFVRVLITDYRHLVSRDEYATFLAGFVGRFVRNLLPRNQLNSDSFSHLLSQTIKNTIRLSLSTINETRFYFDFGADKLGDECAPNLDIKLSAMLGSIKCVQMVTRAVSRCKVDKQFVKFVKQLKDFFVSYWEHVSKQSEEMSKYLDDEGPRSKKVKLEEVEGGDLRARLESKRKCVGAVLEALKENIDLMNGLMQGVEAMDDESADETTDNETSSSSSSSQEEEASTESGSNNEHESASEHEQTNV</sequence>
<gene>
    <name evidence="2" type="ORF">BpHYR1_034254</name>
</gene>
<feature type="region of interest" description="Disordered" evidence="1">
    <location>
        <begin position="693"/>
        <end position="742"/>
    </location>
</feature>
<dbReference type="STRING" id="10195.A0A3M7RA89"/>
<organism evidence="2 3">
    <name type="scientific">Brachionus plicatilis</name>
    <name type="common">Marine rotifer</name>
    <name type="synonym">Brachionus muelleri</name>
    <dbReference type="NCBI Taxonomy" id="10195"/>
    <lineage>
        <taxon>Eukaryota</taxon>
        <taxon>Metazoa</taxon>
        <taxon>Spiralia</taxon>
        <taxon>Gnathifera</taxon>
        <taxon>Rotifera</taxon>
        <taxon>Eurotatoria</taxon>
        <taxon>Monogononta</taxon>
        <taxon>Pseudotrocha</taxon>
        <taxon>Ploima</taxon>
        <taxon>Brachionidae</taxon>
        <taxon>Brachionus</taxon>
    </lineage>
</organism>